<dbReference type="OrthoDB" id="8860at10239"/>
<keyword evidence="3 10" id="KW-0812">Transmembrane</keyword>
<comment type="subcellular location">
    <subcellularLocation>
        <location evidence="1">Virion membrane</location>
    </subcellularLocation>
</comment>
<sequence>MSFLTNLRRVNKLYPNNSNFVLDNNVLRNISPAGFTNVFNAPTTRNLGSNRFQPGYNLGNNRFVSTSDVNRVMRNNDSAGIRNIFSNANNNQIDSLGLLRRADNVPDAGLHSSFLRRNAVKQNYPSTMTRSSAGVQNVLNNNPRLASYLQNLKTAGTVLLLGAGVYLTFSAITLVQDIIEALNRVGGSYYVRGNNGGDEYQICMLVERTCLHPNTADTDVNYCDFDPLISDPVQLRALCNGYDYETEKTVCRASDPSADPLTPQYVDISDLAVGQTITCIEPYDMGDLIGDLGLDNLLGDEGILTNSSNVSKSVSNNLIPVLLLIGGLLLLAAVAFLIFKRMMMTKTVNIDTKVNQK</sequence>
<dbReference type="InterPro" id="IPR006733">
    <property type="entry name" value="Baculo_ODV-E56"/>
</dbReference>
<comment type="similarity">
    <text evidence="2">Belongs to the baculoviridae E56 family.</text>
</comment>
<name>A0A0E3URE1_9ABAC</name>
<keyword evidence="4" id="KW-0946">Virion</keyword>
<dbReference type="GeneID" id="24170964"/>
<organism evidence="11 12">
    <name type="scientific">Lambdina fiscellaria nucleopolyhedrovirus</name>
    <dbReference type="NCBI Taxonomy" id="1642929"/>
    <lineage>
        <taxon>Viruses</taxon>
        <taxon>Viruses incertae sedis</taxon>
        <taxon>Naldaviricetes</taxon>
        <taxon>Lefavirales</taxon>
        <taxon>Baculoviridae</taxon>
        <taxon>Alphabaculovirus</taxon>
        <taxon>Alphabaculovirus lafiscellariae</taxon>
    </lineage>
</organism>
<evidence type="ECO:0000256" key="6">
    <source>
        <dbReference type="ARBA" id="ARBA00022921"/>
    </source>
</evidence>
<evidence type="ECO:0000256" key="10">
    <source>
        <dbReference type="SAM" id="Phobius"/>
    </source>
</evidence>
<dbReference type="RefSeq" id="YP_009133343.1">
    <property type="nucleotide sequence ID" value="NC_026922.1"/>
</dbReference>
<evidence type="ECO:0000256" key="5">
    <source>
        <dbReference type="ARBA" id="ARBA00022879"/>
    </source>
</evidence>
<reference evidence="11 12" key="1">
    <citation type="journal article" date="2015" name="Genome Announc.">
        <title>Genome Sequence of an Alphabaculovirus Isolated from the Oak Looper, Lambdina fiscellaria, Contains a Putative 2-Kilobase-Pair Transposable Element Encoding a Transposase and a FLYWCH Domain-Containing Protein.</title>
        <authorList>
            <person name="Rohrmann G.F."/>
            <person name="Erlandson M.A."/>
            <person name="Theilmann D.A."/>
        </authorList>
    </citation>
    <scope>NUCLEOTIDE SEQUENCE [LARGE SCALE GENOMIC DNA]</scope>
    <source>
        <strain evidence="11">GR15</strain>
    </source>
</reference>
<evidence type="ECO:0000256" key="1">
    <source>
        <dbReference type="ARBA" id="ARBA00004182"/>
    </source>
</evidence>
<dbReference type="Pfam" id="PF04639">
    <property type="entry name" value="Baculo_E56"/>
    <property type="match status" value="1"/>
</dbReference>
<evidence type="ECO:0000313" key="11">
    <source>
        <dbReference type="EMBL" id="AKC91760.1"/>
    </source>
</evidence>
<keyword evidence="6" id="KW-0426">Late protein</keyword>
<evidence type="ECO:0000256" key="4">
    <source>
        <dbReference type="ARBA" id="ARBA00022844"/>
    </source>
</evidence>
<accession>A0A0E3URE1</accession>
<protein>
    <submittedName>
        <fullName evidence="11">Pif5</fullName>
    </submittedName>
</protein>
<proteinExistence type="inferred from homology"/>
<keyword evidence="7 10" id="KW-1133">Transmembrane helix</keyword>
<dbReference type="GO" id="GO:0055036">
    <property type="term" value="C:virion membrane"/>
    <property type="evidence" value="ECO:0007669"/>
    <property type="project" value="UniProtKB-SubCell"/>
</dbReference>
<evidence type="ECO:0000256" key="3">
    <source>
        <dbReference type="ARBA" id="ARBA00022692"/>
    </source>
</evidence>
<keyword evidence="8 10" id="KW-0472">Membrane</keyword>
<dbReference type="KEGG" id="vg:24170964"/>
<evidence type="ECO:0000256" key="9">
    <source>
        <dbReference type="ARBA" id="ARBA00023180"/>
    </source>
</evidence>
<evidence type="ECO:0000313" key="12">
    <source>
        <dbReference type="Proteomes" id="UP000201190"/>
    </source>
</evidence>
<dbReference type="EMBL" id="KP752043">
    <property type="protein sequence ID" value="AKC91760.1"/>
    <property type="molecule type" value="Genomic_DNA"/>
</dbReference>
<evidence type="ECO:0000256" key="2">
    <source>
        <dbReference type="ARBA" id="ARBA00008534"/>
    </source>
</evidence>
<keyword evidence="9" id="KW-0325">Glycoprotein</keyword>
<dbReference type="Proteomes" id="UP000201190">
    <property type="component" value="Segment"/>
</dbReference>
<evidence type="ECO:0000256" key="8">
    <source>
        <dbReference type="ARBA" id="ARBA00023136"/>
    </source>
</evidence>
<dbReference type="GO" id="GO:0019031">
    <property type="term" value="C:viral envelope"/>
    <property type="evidence" value="ECO:0007669"/>
    <property type="project" value="UniProtKB-KW"/>
</dbReference>
<keyword evidence="12" id="KW-1185">Reference proteome</keyword>
<evidence type="ECO:0000256" key="7">
    <source>
        <dbReference type="ARBA" id="ARBA00022989"/>
    </source>
</evidence>
<keyword evidence="5" id="KW-0261">Viral envelope protein</keyword>
<feature type="transmembrane region" description="Helical" evidence="10">
    <location>
        <begin position="318"/>
        <end position="339"/>
    </location>
</feature>